<dbReference type="Pfam" id="PF07177">
    <property type="entry name" value="Neuralized"/>
    <property type="match status" value="1"/>
</dbReference>
<keyword evidence="4" id="KW-1185">Reference proteome</keyword>
<feature type="region of interest" description="Disordered" evidence="1">
    <location>
        <begin position="197"/>
        <end position="235"/>
    </location>
</feature>
<gene>
    <name evidence="3" type="ORF">Pmar_PMAR012332</name>
</gene>
<organism evidence="4">
    <name type="scientific">Perkinsus marinus (strain ATCC 50983 / TXsc)</name>
    <dbReference type="NCBI Taxonomy" id="423536"/>
    <lineage>
        <taxon>Eukaryota</taxon>
        <taxon>Sar</taxon>
        <taxon>Alveolata</taxon>
        <taxon>Perkinsozoa</taxon>
        <taxon>Perkinsea</taxon>
        <taxon>Perkinsida</taxon>
        <taxon>Perkinsidae</taxon>
        <taxon>Perkinsus</taxon>
    </lineage>
</organism>
<protein>
    <recommendedName>
        <fullName evidence="2">NHR domain-containing protein</fullName>
    </recommendedName>
</protein>
<dbReference type="InParanoid" id="C5K721"/>
<dbReference type="Gene3D" id="2.60.120.920">
    <property type="match status" value="1"/>
</dbReference>
<evidence type="ECO:0000313" key="4">
    <source>
        <dbReference type="Proteomes" id="UP000007800"/>
    </source>
</evidence>
<evidence type="ECO:0000313" key="3">
    <source>
        <dbReference type="EMBL" id="EER19356.1"/>
    </source>
</evidence>
<dbReference type="AlphaFoldDB" id="C5K721"/>
<dbReference type="OrthoDB" id="406079at2759"/>
<evidence type="ECO:0000256" key="1">
    <source>
        <dbReference type="SAM" id="MobiDB-lite"/>
    </source>
</evidence>
<dbReference type="GeneID" id="9039617"/>
<feature type="domain" description="NHR" evidence="2">
    <location>
        <begin position="466"/>
        <end position="644"/>
    </location>
</feature>
<dbReference type="InterPro" id="IPR043136">
    <property type="entry name" value="B30.2/SPRY_sf"/>
</dbReference>
<dbReference type="EMBL" id="GG671079">
    <property type="protein sequence ID" value="EER19356.1"/>
    <property type="molecule type" value="Genomic_DNA"/>
</dbReference>
<reference evidence="3 4" key="1">
    <citation type="submission" date="2008-07" db="EMBL/GenBank/DDBJ databases">
        <authorList>
            <person name="El-Sayed N."/>
            <person name="Caler E."/>
            <person name="Inman J."/>
            <person name="Amedeo P."/>
            <person name="Hass B."/>
            <person name="Wortman J."/>
        </authorList>
    </citation>
    <scope>NUCLEOTIDE SEQUENCE [LARGE SCALE GENOMIC DNA]</scope>
    <source>
        <strain evidence="4">ATCC 50983 / TXsc</strain>
    </source>
</reference>
<dbReference type="InterPro" id="IPR006573">
    <property type="entry name" value="NHR_dom"/>
</dbReference>
<name>C5K721_PERM5</name>
<accession>C5K721</accession>
<dbReference type="Proteomes" id="UP000007800">
    <property type="component" value="Unassembled WGS sequence"/>
</dbReference>
<evidence type="ECO:0000259" key="2">
    <source>
        <dbReference type="Pfam" id="PF07177"/>
    </source>
</evidence>
<dbReference type="RefSeq" id="XP_002787560.1">
    <property type="nucleotide sequence ID" value="XM_002787514.1"/>
</dbReference>
<sequence>MPTPTPDCEMTTPSYTDNSGVVISNGFNGTGFRIPPHPDRQEEPHYDMHTVTHLPDTLAAGHRLWVFYRMQISRSASSQYCWMAVASPADAFTSPLTGWIEDAERVQLLLRLDKLSHAWEQEKAVARSTSDKASESVAEGHKDLMDLLPAPPSEFKTVEDGVVLQMGVESMTKDENLGEEESSSPSEVVAGDKDVTEESMLSGPKGSVSFNLSESDEGRDEVTEGRGSWVAPKPERAVSRTSDVSICASSMDEVGSVVSYSSEMAPLVIEPAGAPRQGGSRFTVEVSAEGGIQLEGIAYLKIGGRPCAEVAALEKTQRQFLAPMTRGLPGPADVLVVMEDASESLLLRAAFEYYDKMEIVDATPRSLAYGRKNKVQVTVLNLVGNSLVGVEVRLGEKRVDSEIVTVTGRAVPKGDPPCTEIGLAIAPIERGRSRECLSVKVLGKAGNVVEAIDYLRLYRPMVFESRVKGSRVKLEEEDTVAMRKSGINNAVVFSKDPIQKLPPTASLPSGGLYYSITIIKTATAMKTFALGLTTIDPSNVTNLPSSRVQEDAIATLAPKVEGPCSLLIGYDPLQLWVNGRAHKVSAGDSIGLLFTFDRVLVYQNRTLKLELHMDNEEAAMFRRCMGREWWAVVDVLGKVSGVKLNGDDAVPPEIPPHPDRQEEPHYDMHTVTHLPEALAAGHRLWVFYRMQISRSASSQYCWMAVASPADAFTSPPTGWSDRWMTATVVRDWRKSEYRPNEKHTWPLVCYDHSLWYERGSMRLDTSRVTENVPAGDLKLSPPNPRPSVSLHVVRWANPDAANEWDFPSWGETGSTISDAYIVSLLGELYRRIGPDYEVLTTYVKCSAELDKISERAIVCQLTGRHRAGMYFLWVCEFEDSCNPNIGGFVARDSFFNLLARMEAIGICTRFPHTSHLHRTIVAKDLYAHLCLQEDLRLPKCVKVSRGSVITSAHAAAQSALDNLKIIMDGKPLVRGGVCKLGYSWEAMDVRTFDAEASSLASQMQDVLLQPTCKNDSVLVQERVPNSLEMRFITAMGEVRHVTYSTFARISEDGLYRDFERSMDRTEAAHRWFEGDVEALKEAEGICHTCIRAWQRWMLTEADQPAPALRYDFIIGRDEHGKLTVYLGELCELGFSIMDYPYAERDVFGAVVDSITWDRPCLSCGVGKEQAPAACGLCLSGAKLPVKPPTVSEKATTH</sequence>
<proteinExistence type="predicted"/>